<dbReference type="AlphaFoldDB" id="A0A392QT33"/>
<organism evidence="1 2">
    <name type="scientific">Trifolium medium</name>
    <dbReference type="NCBI Taxonomy" id="97028"/>
    <lineage>
        <taxon>Eukaryota</taxon>
        <taxon>Viridiplantae</taxon>
        <taxon>Streptophyta</taxon>
        <taxon>Embryophyta</taxon>
        <taxon>Tracheophyta</taxon>
        <taxon>Spermatophyta</taxon>
        <taxon>Magnoliopsida</taxon>
        <taxon>eudicotyledons</taxon>
        <taxon>Gunneridae</taxon>
        <taxon>Pentapetalae</taxon>
        <taxon>rosids</taxon>
        <taxon>fabids</taxon>
        <taxon>Fabales</taxon>
        <taxon>Fabaceae</taxon>
        <taxon>Papilionoideae</taxon>
        <taxon>50 kb inversion clade</taxon>
        <taxon>NPAAA clade</taxon>
        <taxon>Hologalegina</taxon>
        <taxon>IRL clade</taxon>
        <taxon>Trifolieae</taxon>
        <taxon>Trifolium</taxon>
    </lineage>
</organism>
<accession>A0A392QT33</accession>
<evidence type="ECO:0000313" key="2">
    <source>
        <dbReference type="Proteomes" id="UP000265520"/>
    </source>
</evidence>
<evidence type="ECO:0000313" key="1">
    <source>
        <dbReference type="EMBL" id="MCI27541.1"/>
    </source>
</evidence>
<dbReference type="Proteomes" id="UP000265520">
    <property type="component" value="Unassembled WGS sequence"/>
</dbReference>
<name>A0A392QT33_9FABA</name>
<keyword evidence="2" id="KW-1185">Reference proteome</keyword>
<proteinExistence type="predicted"/>
<dbReference type="EMBL" id="LXQA010159951">
    <property type="protein sequence ID" value="MCI27541.1"/>
    <property type="molecule type" value="Genomic_DNA"/>
</dbReference>
<feature type="non-terminal residue" evidence="1">
    <location>
        <position position="1"/>
    </location>
</feature>
<protein>
    <submittedName>
        <fullName evidence="1">Uncharacterized protein</fullName>
    </submittedName>
</protein>
<reference evidence="1 2" key="1">
    <citation type="journal article" date="2018" name="Front. Plant Sci.">
        <title>Red Clover (Trifolium pratense) and Zigzag Clover (T. medium) - A Picture of Genomic Similarities and Differences.</title>
        <authorList>
            <person name="Dluhosova J."/>
            <person name="Istvanek J."/>
            <person name="Nedelnik J."/>
            <person name="Repkova J."/>
        </authorList>
    </citation>
    <scope>NUCLEOTIDE SEQUENCE [LARGE SCALE GENOMIC DNA]</scope>
    <source>
        <strain evidence="2">cv. 10/8</strain>
        <tissue evidence="1">Leaf</tissue>
    </source>
</reference>
<sequence>SLVLIMASSVPMGTYGNGSFPVEPVTDSSSGAQKATFKELEKKDYKALFIIHQRVSPDNFERVGDCRAAKNAIA</sequence>
<comment type="caution">
    <text evidence="1">The sequence shown here is derived from an EMBL/GenBank/DDBJ whole genome shotgun (WGS) entry which is preliminary data.</text>
</comment>